<keyword evidence="1" id="KW-0472">Membrane</keyword>
<dbReference type="InterPro" id="IPR018580">
    <property type="entry name" value="Uncharacterised_YfhO"/>
</dbReference>
<feature type="transmembrane region" description="Helical" evidence="1">
    <location>
        <begin position="302"/>
        <end position="319"/>
    </location>
</feature>
<feature type="transmembrane region" description="Helical" evidence="1">
    <location>
        <begin position="331"/>
        <end position="352"/>
    </location>
</feature>
<dbReference type="Proteomes" id="UP000313312">
    <property type="component" value="Unassembled WGS sequence"/>
</dbReference>
<feature type="transmembrane region" description="Helical" evidence="1">
    <location>
        <begin position="183"/>
        <end position="214"/>
    </location>
</feature>
<dbReference type="EMBL" id="QFCR01000018">
    <property type="protein sequence ID" value="TNK90087.1"/>
    <property type="molecule type" value="Genomic_DNA"/>
</dbReference>
<evidence type="ECO:0008006" key="4">
    <source>
        <dbReference type="Google" id="ProtNLM"/>
    </source>
</evidence>
<evidence type="ECO:0000256" key="1">
    <source>
        <dbReference type="SAM" id="Phobius"/>
    </source>
</evidence>
<sequence>MKKILQASKYYLAAFILPMLVVVVTFGFRGIAPFGTNNILVSDLGTQYLPFFEFLRSQLVNHTFSMYSFMLSLGDNAIPIYTYYLMSPLNLLVVFVKATDVPVLMETIIILKIGLIGLSMSWFLKAKYQRQDLMQVVAAVAYGLCGFVAMYFYDFMWLEALMMLPLVTLGIERLFYKGKWGGYVASLFLIIFLNYYMGYMICIYSVIYFVYLVFLNRPARLGFWKYLIEHKTMTIKYVTSSIIAAMLSGFMLIPTIIGMLSTGKSSINPWDFVPKLRFLPSAFASFGVGSTNFVERLCHEPSFFIGSLFAIGLLIFWMSKRTNRRERKASFWLVGAIFFGMLITTTDTMWHMFQMPAGFPFREVYMLSFVMIMFGYQAWLNGSFKDNAVVIKAGLILAGLIVIGYGSIIIETMVPQRYYFQMSFYVANYWHIIPALLFVFATILVILLANRFGKRMWWLMLVLVCLEMGTNMWMALGGTQEYGNQAKFRKAFNQSTKIIKKTTSGQKEFGRIKVNNELYSQSFNTIYNQYNDSLLYDFFGVNSYTSSLNVHTHDALADLGLYSRNERRISSNGSTPVTDQLLGINQKIRIETDGKVGTSKNDDFTSLGYAVSKQIKHVKYDKNEIFKNLNTLAQKESNTKTNYFVKSKINDVAVDANKDNYRYTVTLTPKISGMQYMDLATTSPNQELDVTVNGKKLDTSYLQLGSEIIELGDFEKGQQIKASFTSDSRILEMQPLFAGFNESEFTKFVQATKPYRLVVKQPEKLKYQGNHFSGTITTTKARPQVIISIPYDKGWQITDNGKPVQTYKVLKGLTGIKLAPGKHSLQFTYQTPGLKMGLEITIFGMIGVLLQLIIFRRKRK</sequence>
<feature type="transmembrane region" description="Helical" evidence="1">
    <location>
        <begin position="364"/>
        <end position="382"/>
    </location>
</feature>
<reference evidence="2 3" key="1">
    <citation type="submission" date="2018-05" db="EMBL/GenBank/DDBJ databases">
        <title>Lactobacillus sanfranciscensis Ah4 draft denome sequence.</title>
        <authorList>
            <person name="Zhang G."/>
        </authorList>
    </citation>
    <scope>NUCLEOTIDE SEQUENCE [LARGE SCALE GENOMIC DNA]</scope>
    <source>
        <strain evidence="2 3">Ah4</strain>
    </source>
</reference>
<proteinExistence type="predicted"/>
<keyword evidence="1" id="KW-1133">Transmembrane helix</keyword>
<organism evidence="2 3">
    <name type="scientific">Fructilactobacillus sanfranciscensis</name>
    <name type="common">Lactobacillus sanfranciscensis</name>
    <dbReference type="NCBI Taxonomy" id="1625"/>
    <lineage>
        <taxon>Bacteria</taxon>
        <taxon>Bacillati</taxon>
        <taxon>Bacillota</taxon>
        <taxon>Bacilli</taxon>
        <taxon>Lactobacillales</taxon>
        <taxon>Lactobacillaceae</taxon>
        <taxon>Fructilactobacillus</taxon>
    </lineage>
</organism>
<evidence type="ECO:0000313" key="2">
    <source>
        <dbReference type="EMBL" id="TNK90087.1"/>
    </source>
</evidence>
<feature type="transmembrane region" description="Helical" evidence="1">
    <location>
        <begin position="836"/>
        <end position="855"/>
    </location>
</feature>
<feature type="transmembrane region" description="Helical" evidence="1">
    <location>
        <begin position="12"/>
        <end position="34"/>
    </location>
</feature>
<feature type="transmembrane region" description="Helical" evidence="1">
    <location>
        <begin position="235"/>
        <end position="260"/>
    </location>
</feature>
<dbReference type="AlphaFoldDB" id="A0A5C4THW4"/>
<keyword evidence="1" id="KW-0812">Transmembrane</keyword>
<feature type="transmembrane region" description="Helical" evidence="1">
    <location>
        <begin position="456"/>
        <end position="476"/>
    </location>
</feature>
<gene>
    <name evidence="2" type="ORF">DID87_05440</name>
</gene>
<dbReference type="Pfam" id="PF09586">
    <property type="entry name" value="YfhO"/>
    <property type="match status" value="1"/>
</dbReference>
<evidence type="ECO:0000313" key="3">
    <source>
        <dbReference type="Proteomes" id="UP000313312"/>
    </source>
</evidence>
<accession>A0A5C4THW4</accession>
<dbReference type="RefSeq" id="WP_139562838.1">
    <property type="nucleotide sequence ID" value="NZ_JARBEV010000016.1"/>
</dbReference>
<dbReference type="PANTHER" id="PTHR38454:SF1">
    <property type="entry name" value="INTEGRAL MEMBRANE PROTEIN"/>
    <property type="match status" value="1"/>
</dbReference>
<comment type="caution">
    <text evidence="2">The sequence shown here is derived from an EMBL/GenBank/DDBJ whole genome shotgun (WGS) entry which is preliminary data.</text>
</comment>
<protein>
    <recommendedName>
        <fullName evidence="4">YfhO family protein</fullName>
    </recommendedName>
</protein>
<feature type="transmembrane region" description="Helical" evidence="1">
    <location>
        <begin position="429"/>
        <end position="449"/>
    </location>
</feature>
<dbReference type="PANTHER" id="PTHR38454">
    <property type="entry name" value="INTEGRAL MEMBRANE PROTEIN-RELATED"/>
    <property type="match status" value="1"/>
</dbReference>
<name>A0A5C4THW4_FRUSA</name>
<feature type="transmembrane region" description="Helical" evidence="1">
    <location>
        <begin position="104"/>
        <end position="124"/>
    </location>
</feature>
<feature type="transmembrane region" description="Helical" evidence="1">
    <location>
        <begin position="389"/>
        <end position="409"/>
    </location>
</feature>
<feature type="transmembrane region" description="Helical" evidence="1">
    <location>
        <begin position="136"/>
        <end position="153"/>
    </location>
</feature>